<dbReference type="GO" id="GO:0005524">
    <property type="term" value="F:ATP binding"/>
    <property type="evidence" value="ECO:0007669"/>
    <property type="project" value="UniProtKB-KW"/>
</dbReference>
<dbReference type="CDD" id="cd16917">
    <property type="entry name" value="HATPase_UhpB-NarQ-NarX-like"/>
    <property type="match status" value="1"/>
</dbReference>
<keyword evidence="9" id="KW-0812">Transmembrane</keyword>
<dbReference type="GO" id="GO:0016020">
    <property type="term" value="C:membrane"/>
    <property type="evidence" value="ECO:0007669"/>
    <property type="project" value="InterPro"/>
</dbReference>
<protein>
    <recommendedName>
        <fullName evidence="2">histidine kinase</fullName>
        <ecNumber evidence="2">2.7.13.3</ecNumber>
    </recommendedName>
</protein>
<organism evidence="11 12">
    <name type="scientific">Actinoplanes friuliensis DSM 7358</name>
    <dbReference type="NCBI Taxonomy" id="1246995"/>
    <lineage>
        <taxon>Bacteria</taxon>
        <taxon>Bacillati</taxon>
        <taxon>Actinomycetota</taxon>
        <taxon>Actinomycetes</taxon>
        <taxon>Micromonosporales</taxon>
        <taxon>Micromonosporaceae</taxon>
        <taxon>Actinoplanes</taxon>
    </lineage>
</organism>
<keyword evidence="8" id="KW-0902">Two-component regulatory system</keyword>
<keyword evidence="9" id="KW-0472">Membrane</keyword>
<dbReference type="AlphaFoldDB" id="U5VZC6"/>
<evidence type="ECO:0000256" key="5">
    <source>
        <dbReference type="ARBA" id="ARBA00022741"/>
    </source>
</evidence>
<dbReference type="PANTHER" id="PTHR24421:SF10">
    <property type="entry name" value="NITRATE_NITRITE SENSOR PROTEIN NARQ"/>
    <property type="match status" value="1"/>
</dbReference>
<dbReference type="GO" id="GO:0046983">
    <property type="term" value="F:protein dimerization activity"/>
    <property type="evidence" value="ECO:0007669"/>
    <property type="project" value="InterPro"/>
</dbReference>
<dbReference type="InterPro" id="IPR011712">
    <property type="entry name" value="Sig_transdc_His_kin_sub3_dim/P"/>
</dbReference>
<dbReference type="PATRIC" id="fig|1246995.3.peg.4132"/>
<dbReference type="HOGENOM" id="CLU_000445_20_1_11"/>
<dbReference type="Gene3D" id="3.30.565.10">
    <property type="entry name" value="Histidine kinase-like ATPase, C-terminal domain"/>
    <property type="match status" value="1"/>
</dbReference>
<evidence type="ECO:0000313" key="12">
    <source>
        <dbReference type="Proteomes" id="UP000017746"/>
    </source>
</evidence>
<dbReference type="EC" id="2.7.13.3" evidence="2"/>
<keyword evidence="9" id="KW-1133">Transmembrane helix</keyword>
<evidence type="ECO:0000256" key="8">
    <source>
        <dbReference type="ARBA" id="ARBA00023012"/>
    </source>
</evidence>
<dbReference type="STRING" id="1246995.AFR_20380"/>
<gene>
    <name evidence="11" type="ORF">AFR_20380</name>
</gene>
<keyword evidence="7" id="KW-0067">ATP-binding</keyword>
<proteinExistence type="predicted"/>
<dbReference type="InterPro" id="IPR050482">
    <property type="entry name" value="Sensor_HK_TwoCompSys"/>
</dbReference>
<evidence type="ECO:0000256" key="9">
    <source>
        <dbReference type="SAM" id="Phobius"/>
    </source>
</evidence>
<dbReference type="Gene3D" id="1.20.5.1930">
    <property type="match status" value="1"/>
</dbReference>
<evidence type="ECO:0000256" key="7">
    <source>
        <dbReference type="ARBA" id="ARBA00022840"/>
    </source>
</evidence>
<dbReference type="SUPFAM" id="SSF55874">
    <property type="entry name" value="ATPase domain of HSP90 chaperone/DNA topoisomerase II/histidine kinase"/>
    <property type="match status" value="1"/>
</dbReference>
<dbReference type="Pfam" id="PF07730">
    <property type="entry name" value="HisKA_3"/>
    <property type="match status" value="1"/>
</dbReference>
<dbReference type="KEGG" id="afs:AFR_20380"/>
<dbReference type="GO" id="GO:0000155">
    <property type="term" value="F:phosphorelay sensor kinase activity"/>
    <property type="evidence" value="ECO:0007669"/>
    <property type="project" value="InterPro"/>
</dbReference>
<name>U5VZC6_9ACTN</name>
<evidence type="ECO:0000256" key="3">
    <source>
        <dbReference type="ARBA" id="ARBA00022553"/>
    </source>
</evidence>
<feature type="transmembrane region" description="Helical" evidence="9">
    <location>
        <begin position="103"/>
        <end position="131"/>
    </location>
</feature>
<reference evidence="11 12" key="1">
    <citation type="journal article" date="2014" name="J. Biotechnol.">
        <title>Complete genome sequence of the actinobacterium Actinoplanes friuliensis HAG 010964, producer of the lipopeptide antibiotic friulimycin.</title>
        <authorList>
            <person name="Ruckert C."/>
            <person name="Szczepanowski R."/>
            <person name="Albersmeier A."/>
            <person name="Goesmann A."/>
            <person name="Fischer N."/>
            <person name="Steinkamper A."/>
            <person name="Puhler A."/>
            <person name="Biener R."/>
            <person name="Schwartz D."/>
            <person name="Kalinowski J."/>
        </authorList>
    </citation>
    <scope>NUCLEOTIDE SEQUENCE [LARGE SCALE GENOMIC DNA]</scope>
    <source>
        <strain evidence="11 12">DSM 7358</strain>
    </source>
</reference>
<dbReference type="PANTHER" id="PTHR24421">
    <property type="entry name" value="NITRATE/NITRITE SENSOR PROTEIN NARX-RELATED"/>
    <property type="match status" value="1"/>
</dbReference>
<evidence type="ECO:0000313" key="11">
    <source>
        <dbReference type="EMBL" id="AGZ42348.1"/>
    </source>
</evidence>
<keyword evidence="3" id="KW-0597">Phosphoprotein</keyword>
<evidence type="ECO:0000259" key="10">
    <source>
        <dbReference type="Pfam" id="PF07730"/>
    </source>
</evidence>
<comment type="catalytic activity">
    <reaction evidence="1">
        <text>ATP + protein L-histidine = ADP + protein N-phospho-L-histidine.</text>
        <dbReference type="EC" id="2.7.13.3"/>
    </reaction>
</comment>
<accession>U5VZC6</accession>
<dbReference type="Proteomes" id="UP000017746">
    <property type="component" value="Chromosome"/>
</dbReference>
<evidence type="ECO:0000256" key="2">
    <source>
        <dbReference type="ARBA" id="ARBA00012438"/>
    </source>
</evidence>
<keyword evidence="6 11" id="KW-0418">Kinase</keyword>
<dbReference type="InterPro" id="IPR036890">
    <property type="entry name" value="HATPase_C_sf"/>
</dbReference>
<feature type="transmembrane region" description="Helical" evidence="9">
    <location>
        <begin position="143"/>
        <end position="164"/>
    </location>
</feature>
<evidence type="ECO:0000256" key="4">
    <source>
        <dbReference type="ARBA" id="ARBA00022679"/>
    </source>
</evidence>
<feature type="transmembrane region" description="Helical" evidence="9">
    <location>
        <begin position="48"/>
        <end position="68"/>
    </location>
</feature>
<keyword evidence="12" id="KW-1185">Reference proteome</keyword>
<keyword evidence="5" id="KW-0547">Nucleotide-binding</keyword>
<evidence type="ECO:0000256" key="6">
    <source>
        <dbReference type="ARBA" id="ARBA00022777"/>
    </source>
</evidence>
<sequence>MVRGLRAPIRGATYRRGAFLLLGGALLLPYGLVAVGLARQVRDGGTPLAVVVPMTIVAAAIGLVPPLLRGARSLEIAAVRGLLDVDLPEPPERISAEARLRAALWFAVHLTVGGGVGLALFVVVPTAAVLVTTRTGWAAAGPAALSVAVLVATVYAVAGLGALARLMAPVLLGPSADERVAALEAEARRLAERNRLARDLHDSVGHALTVAVLQAGAAGQLLATDPAFVARALTAIEETGRAAMEDLDRVLGVLRDDLPSEPDGTRPDLGDLAALAHRTGAGLATAGPLLAVPPALSQEAYRIVQEALTNALRHAGATPVSLDVTAAGTSLVVEVRNTLRGRGLAGMRERVTLLGGDLTAGPDGDQWRVRAELHW</sequence>
<keyword evidence="4" id="KW-0808">Transferase</keyword>
<dbReference type="eggNOG" id="COG4585">
    <property type="taxonomic scope" value="Bacteria"/>
</dbReference>
<evidence type="ECO:0000256" key="1">
    <source>
        <dbReference type="ARBA" id="ARBA00000085"/>
    </source>
</evidence>
<dbReference type="EMBL" id="CP006272">
    <property type="protein sequence ID" value="AGZ42348.1"/>
    <property type="molecule type" value="Genomic_DNA"/>
</dbReference>
<feature type="domain" description="Signal transduction histidine kinase subgroup 3 dimerisation and phosphoacceptor" evidence="10">
    <location>
        <begin position="192"/>
        <end position="256"/>
    </location>
</feature>